<evidence type="ECO:0000313" key="1">
    <source>
        <dbReference type="EMBL" id="GGK51727.1"/>
    </source>
</evidence>
<evidence type="ECO:0008006" key="3">
    <source>
        <dbReference type="Google" id="ProtNLM"/>
    </source>
</evidence>
<dbReference type="PANTHER" id="PTHR10151">
    <property type="entry name" value="ECTONUCLEOTIDE PYROPHOSPHATASE/PHOSPHODIESTERASE"/>
    <property type="match status" value="1"/>
</dbReference>
<dbReference type="Proteomes" id="UP000600449">
    <property type="component" value="Unassembled WGS sequence"/>
</dbReference>
<organism evidence="1 2">
    <name type="scientific">Salinarimonas ramus</name>
    <dbReference type="NCBI Taxonomy" id="690164"/>
    <lineage>
        <taxon>Bacteria</taxon>
        <taxon>Pseudomonadati</taxon>
        <taxon>Pseudomonadota</taxon>
        <taxon>Alphaproteobacteria</taxon>
        <taxon>Hyphomicrobiales</taxon>
        <taxon>Salinarimonadaceae</taxon>
        <taxon>Salinarimonas</taxon>
    </lineage>
</organism>
<reference evidence="1 2" key="1">
    <citation type="journal article" date="2014" name="Int. J. Syst. Evol. Microbiol.">
        <title>Complete genome sequence of Corynebacterium casei LMG S-19264T (=DSM 44701T), isolated from a smear-ripened cheese.</title>
        <authorList>
            <consortium name="US DOE Joint Genome Institute (JGI-PGF)"/>
            <person name="Walter F."/>
            <person name="Albersmeier A."/>
            <person name="Kalinowski J."/>
            <person name="Ruckert C."/>
        </authorList>
    </citation>
    <scope>NUCLEOTIDE SEQUENCE [LARGE SCALE GENOMIC DNA]</scope>
    <source>
        <strain evidence="1 2">CGMCC 1.9161</strain>
    </source>
</reference>
<dbReference type="EMBL" id="BMMF01000015">
    <property type="protein sequence ID" value="GGK51727.1"/>
    <property type="molecule type" value="Genomic_DNA"/>
</dbReference>
<proteinExistence type="predicted"/>
<dbReference type="PANTHER" id="PTHR10151:SF120">
    <property type="entry name" value="BIS(5'-ADENOSYL)-TRIPHOSPHATASE"/>
    <property type="match status" value="1"/>
</dbReference>
<accession>A0A917QI53</accession>
<protein>
    <recommendedName>
        <fullName evidence="3">Type I phosphodiesterase / nucleotide pyrophosphatase</fullName>
    </recommendedName>
</protein>
<evidence type="ECO:0000313" key="2">
    <source>
        <dbReference type="Proteomes" id="UP000600449"/>
    </source>
</evidence>
<dbReference type="GO" id="GO:0016787">
    <property type="term" value="F:hydrolase activity"/>
    <property type="evidence" value="ECO:0007669"/>
    <property type="project" value="UniProtKB-ARBA"/>
</dbReference>
<name>A0A917QI53_9HYPH</name>
<dbReference type="Gene3D" id="3.40.720.10">
    <property type="entry name" value="Alkaline Phosphatase, subunit A"/>
    <property type="match status" value="2"/>
</dbReference>
<dbReference type="Pfam" id="PF01663">
    <property type="entry name" value="Phosphodiest"/>
    <property type="match status" value="1"/>
</dbReference>
<dbReference type="InterPro" id="IPR002591">
    <property type="entry name" value="Phosphodiest/P_Trfase"/>
</dbReference>
<dbReference type="SUPFAM" id="SSF53649">
    <property type="entry name" value="Alkaline phosphatase-like"/>
    <property type="match status" value="1"/>
</dbReference>
<comment type="caution">
    <text evidence="1">The sequence shown here is derived from an EMBL/GenBank/DDBJ whole genome shotgun (WGS) entry which is preliminary data.</text>
</comment>
<dbReference type="InterPro" id="IPR017850">
    <property type="entry name" value="Alkaline_phosphatase_core_sf"/>
</dbReference>
<dbReference type="AlphaFoldDB" id="A0A917QI53"/>
<gene>
    <name evidence="1" type="ORF">GCM10011322_43450</name>
</gene>
<sequence>MERVVVVVFDGLRPDMVAGRMPRLEAFAGEGVRFPGARSVFPSLTRVATSSVSTGVMPGSHGIVSNAFHQPAILTGAALDTSSLTDLMRARVAWGGTVQTARSLGERLGPAGMRMAAVHCGSAGGGFMLNAAAADHGHWTFSAHGEAGTLTPDAVRRAVAAFGPLPEAEVPKFAAVEYARRVAIDQALAPDGPDVVVVWFPEPDTSFHYCGLGAPETAAVMGAVDRAFGDIVDAARAGPKGARTAVVAMSDHGQISTTGLFEIEARMRAAGLASAVRPQPGDAVALTLGASGEARLLAEDRALAADVARWLMEQDEIGMVFAREDRLADAPGALPLSAVGLAHPRAADFVYVMRSDDGPDRYGLPGRGLLTGGVPVGGGMHGGLNRHELAILLAIATPGGPSGIVDDRPCGLIDVAPTILSLLGAPPDDMEGAPLPCDGSGCKAASAEVLDARSGGFAQRLIRRRLDDRFYLEAGGRTAVGGSVAEHSGSDPASSMLC</sequence>
<keyword evidence="2" id="KW-1185">Reference proteome</keyword>